<evidence type="ECO:0000313" key="2">
    <source>
        <dbReference type="EMBL" id="JAD62970.1"/>
    </source>
</evidence>
<feature type="chain" id="PRO_5002060551" evidence="1">
    <location>
        <begin position="19"/>
        <end position="50"/>
    </location>
</feature>
<feature type="signal peptide" evidence="1">
    <location>
        <begin position="1"/>
        <end position="18"/>
    </location>
</feature>
<sequence>MQFVIYIFLFSFIDYCDHFLTIGIALGAEGCMQLRLIWGLAEAPVTGHYL</sequence>
<evidence type="ECO:0000256" key="1">
    <source>
        <dbReference type="SAM" id="SignalP"/>
    </source>
</evidence>
<keyword evidence="1" id="KW-0732">Signal</keyword>
<proteinExistence type="predicted"/>
<reference evidence="2" key="2">
    <citation type="journal article" date="2015" name="Data Brief">
        <title>Shoot transcriptome of the giant reed, Arundo donax.</title>
        <authorList>
            <person name="Barrero R.A."/>
            <person name="Guerrero F.D."/>
            <person name="Moolhuijzen P."/>
            <person name="Goolsby J.A."/>
            <person name="Tidwell J."/>
            <person name="Bellgard S.E."/>
            <person name="Bellgard M.I."/>
        </authorList>
    </citation>
    <scope>NUCLEOTIDE SEQUENCE</scope>
    <source>
        <tissue evidence="2">Shoot tissue taken approximately 20 cm above the soil surface</tissue>
    </source>
</reference>
<name>A0A0A9BNZ5_ARUDO</name>
<dbReference type="AlphaFoldDB" id="A0A0A9BNZ5"/>
<accession>A0A0A9BNZ5</accession>
<dbReference type="EMBL" id="GBRH01234925">
    <property type="protein sequence ID" value="JAD62970.1"/>
    <property type="molecule type" value="Transcribed_RNA"/>
</dbReference>
<reference evidence="2" key="1">
    <citation type="submission" date="2014-09" db="EMBL/GenBank/DDBJ databases">
        <authorList>
            <person name="Magalhaes I.L.F."/>
            <person name="Oliveira U."/>
            <person name="Santos F.R."/>
            <person name="Vidigal T.H.D.A."/>
            <person name="Brescovit A.D."/>
            <person name="Santos A.J."/>
        </authorList>
    </citation>
    <scope>NUCLEOTIDE SEQUENCE</scope>
    <source>
        <tissue evidence="2">Shoot tissue taken approximately 20 cm above the soil surface</tissue>
    </source>
</reference>
<protein>
    <submittedName>
        <fullName evidence="2">Uncharacterized protein</fullName>
    </submittedName>
</protein>
<organism evidence="2">
    <name type="scientific">Arundo donax</name>
    <name type="common">Giant reed</name>
    <name type="synonym">Donax arundinaceus</name>
    <dbReference type="NCBI Taxonomy" id="35708"/>
    <lineage>
        <taxon>Eukaryota</taxon>
        <taxon>Viridiplantae</taxon>
        <taxon>Streptophyta</taxon>
        <taxon>Embryophyta</taxon>
        <taxon>Tracheophyta</taxon>
        <taxon>Spermatophyta</taxon>
        <taxon>Magnoliopsida</taxon>
        <taxon>Liliopsida</taxon>
        <taxon>Poales</taxon>
        <taxon>Poaceae</taxon>
        <taxon>PACMAD clade</taxon>
        <taxon>Arundinoideae</taxon>
        <taxon>Arundineae</taxon>
        <taxon>Arundo</taxon>
    </lineage>
</organism>